<evidence type="ECO:0000256" key="2">
    <source>
        <dbReference type="ARBA" id="ARBA00008829"/>
    </source>
</evidence>
<evidence type="ECO:0000256" key="6">
    <source>
        <dbReference type="ARBA" id="ARBA00022801"/>
    </source>
</evidence>
<comment type="caution">
    <text evidence="11">The sequence shown here is derived from an EMBL/GenBank/DDBJ whole genome shotgun (WGS) entry which is preliminary data.</text>
</comment>
<comment type="cofactor">
    <cofactor evidence="9">
        <name>Zn(2+)</name>
        <dbReference type="ChEBI" id="CHEBI:29105"/>
    </cofactor>
    <text evidence="9">Binds 2 Zn(2+) ions per subunit.</text>
</comment>
<dbReference type="SUPFAM" id="SSF51338">
    <property type="entry name" value="Composite domain of metallo-dependent hydrolases"/>
    <property type="match status" value="1"/>
</dbReference>
<evidence type="ECO:0000256" key="8">
    <source>
        <dbReference type="ARBA" id="ARBA00022975"/>
    </source>
</evidence>
<dbReference type="PROSITE" id="PS00482">
    <property type="entry name" value="DIHYDROOROTASE_1"/>
    <property type="match status" value="1"/>
</dbReference>
<feature type="binding site" evidence="9">
    <location>
        <position position="95"/>
    </location>
    <ligand>
        <name>substrate</name>
    </ligand>
</feature>
<evidence type="ECO:0000256" key="5">
    <source>
        <dbReference type="ARBA" id="ARBA00022723"/>
    </source>
</evidence>
<dbReference type="NCBIfam" id="TIGR03178">
    <property type="entry name" value="allantoinase"/>
    <property type="match status" value="1"/>
</dbReference>
<feature type="binding site" evidence="9">
    <location>
        <position position="61"/>
    </location>
    <ligand>
        <name>Zn(2+)</name>
        <dbReference type="ChEBI" id="CHEBI:29105"/>
        <label>1</label>
    </ligand>
</feature>
<evidence type="ECO:0000256" key="9">
    <source>
        <dbReference type="HAMAP-Rule" id="MF_00220"/>
    </source>
</evidence>
<protein>
    <recommendedName>
        <fullName evidence="9">Dihydroorotase</fullName>
        <shortName evidence="9">DHOase</shortName>
        <ecNumber evidence="9">3.5.2.3</ecNumber>
    </recommendedName>
</protein>
<name>A0A7J3VUB0_CALS0</name>
<feature type="binding site" evidence="9">
    <location>
        <position position="316"/>
    </location>
    <ligand>
        <name>substrate</name>
    </ligand>
</feature>
<reference evidence="11" key="1">
    <citation type="journal article" date="2020" name="mSystems">
        <title>Genome- and Community-Level Interaction Insights into Carbon Utilization and Element Cycling Functions of Hydrothermarchaeota in Hydrothermal Sediment.</title>
        <authorList>
            <person name="Zhou Z."/>
            <person name="Liu Y."/>
            <person name="Xu W."/>
            <person name="Pan J."/>
            <person name="Luo Z.H."/>
            <person name="Li M."/>
        </authorList>
    </citation>
    <scope>NUCLEOTIDE SEQUENCE [LARGE SCALE GENOMIC DNA]</scope>
    <source>
        <strain evidence="11">SpSt-1074</strain>
    </source>
</reference>
<dbReference type="Gene3D" id="2.30.40.10">
    <property type="entry name" value="Urease, subunit C, domain 1"/>
    <property type="match status" value="1"/>
</dbReference>
<gene>
    <name evidence="11" type="primary">allB</name>
    <name evidence="9" type="synonym">pyrC</name>
    <name evidence="11" type="ORF">ENM31_04520</name>
</gene>
<comment type="catalytic activity">
    <reaction evidence="9">
        <text>(S)-dihydroorotate + H2O = N-carbamoyl-L-aspartate + H(+)</text>
        <dbReference type="Rhea" id="RHEA:24296"/>
        <dbReference type="ChEBI" id="CHEBI:15377"/>
        <dbReference type="ChEBI" id="CHEBI:15378"/>
        <dbReference type="ChEBI" id="CHEBI:30864"/>
        <dbReference type="ChEBI" id="CHEBI:32814"/>
        <dbReference type="EC" id="3.5.2.3"/>
    </reaction>
</comment>
<dbReference type="InterPro" id="IPR017593">
    <property type="entry name" value="Allantoinase"/>
</dbReference>
<dbReference type="NCBIfam" id="TIGR00857">
    <property type="entry name" value="pyrC_multi"/>
    <property type="match status" value="1"/>
</dbReference>
<dbReference type="Pfam" id="PF01979">
    <property type="entry name" value="Amidohydro_1"/>
    <property type="match status" value="1"/>
</dbReference>
<dbReference type="GO" id="GO:0006145">
    <property type="term" value="P:purine nucleobase catabolic process"/>
    <property type="evidence" value="ECO:0007669"/>
    <property type="project" value="TreeGrafter"/>
</dbReference>
<comment type="similarity">
    <text evidence="3">Belongs to the metallo-dependent hydrolases superfamily. Allantoinase family.</text>
</comment>
<comment type="pathway">
    <text evidence="9">Pyrimidine metabolism; UMP biosynthesis via de novo pathway; (S)-dihydroorotate from bicarbonate: step 3/3.</text>
</comment>
<keyword evidence="7 9" id="KW-0862">Zinc</keyword>
<feature type="binding site" evidence="9">
    <location>
        <position position="147"/>
    </location>
    <ligand>
        <name>Zn(2+)</name>
        <dbReference type="ChEBI" id="CHEBI:29105"/>
        <label>2</label>
    </ligand>
</feature>
<organism evidence="11">
    <name type="scientific">Caldiarchaeum subterraneum</name>
    <dbReference type="NCBI Taxonomy" id="311458"/>
    <lineage>
        <taxon>Archaea</taxon>
        <taxon>Nitrososphaerota</taxon>
        <taxon>Candidatus Caldarchaeales</taxon>
        <taxon>Candidatus Caldarchaeaceae</taxon>
        <taxon>Candidatus Caldarchaeum</taxon>
    </lineage>
</organism>
<comment type="similarity">
    <text evidence="9">Belongs to the metallo-dependent hydrolases superfamily. DHOase family. Class I DHOase subfamily.</text>
</comment>
<dbReference type="Gene3D" id="3.20.20.140">
    <property type="entry name" value="Metal-dependent hydrolases"/>
    <property type="match status" value="1"/>
</dbReference>
<feature type="binding site" evidence="9">
    <location>
        <position position="147"/>
    </location>
    <ligand>
        <name>Zn(2+)</name>
        <dbReference type="ChEBI" id="CHEBI:29105"/>
        <label>1</label>
    </ligand>
</feature>
<dbReference type="GO" id="GO:0000256">
    <property type="term" value="P:allantoin catabolic process"/>
    <property type="evidence" value="ECO:0007669"/>
    <property type="project" value="InterPro"/>
</dbReference>
<feature type="active site" evidence="9">
    <location>
        <position position="312"/>
    </location>
</feature>
<dbReference type="PANTHER" id="PTHR43668">
    <property type="entry name" value="ALLANTOINASE"/>
    <property type="match status" value="1"/>
</dbReference>
<dbReference type="SUPFAM" id="SSF51556">
    <property type="entry name" value="Metallo-dependent hydrolases"/>
    <property type="match status" value="1"/>
</dbReference>
<dbReference type="EMBL" id="DRXH01000157">
    <property type="protein sequence ID" value="HHM44541.1"/>
    <property type="molecule type" value="Genomic_DNA"/>
</dbReference>
<evidence type="ECO:0000256" key="1">
    <source>
        <dbReference type="ARBA" id="ARBA00004968"/>
    </source>
</evidence>
<dbReference type="InterPro" id="IPR006680">
    <property type="entry name" value="Amidohydro-rel"/>
</dbReference>
<feature type="binding site" evidence="9">
    <location>
        <position position="312"/>
    </location>
    <ligand>
        <name>Zn(2+)</name>
        <dbReference type="ChEBI" id="CHEBI:29105"/>
        <label>1</label>
    </ligand>
</feature>
<evidence type="ECO:0000256" key="4">
    <source>
        <dbReference type="ARBA" id="ARBA00011881"/>
    </source>
</evidence>
<comment type="pathway">
    <text evidence="1">Nitrogen metabolism; (S)-allantoin degradation; allantoate from (S)-allantoin: step 1/1.</text>
</comment>
<dbReference type="GO" id="GO:0004151">
    <property type="term" value="F:dihydroorotase activity"/>
    <property type="evidence" value="ECO:0007669"/>
    <property type="project" value="UniProtKB-UniRule"/>
</dbReference>
<dbReference type="HAMAP" id="MF_00220_A">
    <property type="entry name" value="PyrC_classI_A"/>
    <property type="match status" value="1"/>
</dbReference>
<comment type="subunit">
    <text evidence="4">Homotetramer.</text>
</comment>
<dbReference type="UniPathway" id="UPA00070">
    <property type="reaction ID" value="UER00117"/>
</dbReference>
<feature type="binding site" evidence="9">
    <location>
        <position position="182"/>
    </location>
    <ligand>
        <name>Zn(2+)</name>
        <dbReference type="ChEBI" id="CHEBI:29105"/>
        <label>2</label>
    </ligand>
</feature>
<dbReference type="InterPro" id="IPR050138">
    <property type="entry name" value="DHOase/Allantoinase_Hydrolase"/>
</dbReference>
<dbReference type="GO" id="GO:0008270">
    <property type="term" value="F:zinc ion binding"/>
    <property type="evidence" value="ECO:0007669"/>
    <property type="project" value="UniProtKB-UniRule"/>
</dbReference>
<comment type="function">
    <text evidence="9">Catalyzes the reversible cyclization of carbamoyl aspartate to dihydroorotate.</text>
</comment>
<dbReference type="InterPro" id="IPR002195">
    <property type="entry name" value="Dihydroorotase_CS"/>
</dbReference>
<evidence type="ECO:0000256" key="7">
    <source>
        <dbReference type="ARBA" id="ARBA00022833"/>
    </source>
</evidence>
<evidence type="ECO:0000313" key="11">
    <source>
        <dbReference type="EMBL" id="HHM44541.1"/>
    </source>
</evidence>
<accession>A0A7J3VUB0</accession>
<feature type="modified residue" description="N6-carboxylysine" evidence="9">
    <location>
        <position position="147"/>
    </location>
</feature>
<comment type="similarity">
    <text evidence="2">Belongs to the metallo-dependent hydrolases superfamily. Hydantoinase/dihydropyrimidinase family.</text>
</comment>
<dbReference type="InterPro" id="IPR011059">
    <property type="entry name" value="Metal-dep_hydrolase_composite"/>
</dbReference>
<dbReference type="GO" id="GO:0005737">
    <property type="term" value="C:cytoplasm"/>
    <property type="evidence" value="ECO:0007669"/>
    <property type="project" value="TreeGrafter"/>
</dbReference>
<dbReference type="GO" id="GO:0004038">
    <property type="term" value="F:allantoinase activity"/>
    <property type="evidence" value="ECO:0007669"/>
    <property type="project" value="InterPro"/>
</dbReference>
<dbReference type="InterPro" id="IPR004722">
    <property type="entry name" value="DHOase"/>
</dbReference>
<evidence type="ECO:0000259" key="10">
    <source>
        <dbReference type="Pfam" id="PF01979"/>
    </source>
</evidence>
<feature type="binding site" evidence="9">
    <location>
        <begin position="331"/>
        <end position="332"/>
    </location>
    <ligand>
        <name>substrate</name>
    </ligand>
</feature>
<dbReference type="GO" id="GO:0044205">
    <property type="term" value="P:'de novo' UMP biosynthetic process"/>
    <property type="evidence" value="ECO:0007669"/>
    <property type="project" value="UniProtKB-UniRule"/>
</dbReference>
<keyword evidence="6 9" id="KW-0378">Hydrolase</keyword>
<dbReference type="EC" id="3.5.2.3" evidence="9"/>
<dbReference type="PANTHER" id="PTHR43668:SF2">
    <property type="entry name" value="ALLANTOINASE"/>
    <property type="match status" value="1"/>
</dbReference>
<dbReference type="AlphaFoldDB" id="A0A7J3VUB0"/>
<feature type="binding site" evidence="9">
    <location>
        <begin position="63"/>
        <end position="65"/>
    </location>
    <ligand>
        <name>substrate</name>
    </ligand>
</feature>
<feature type="domain" description="Amidohydrolase-related" evidence="10">
    <location>
        <begin position="52"/>
        <end position="430"/>
    </location>
</feature>
<dbReference type="GO" id="GO:0050897">
    <property type="term" value="F:cobalt ion binding"/>
    <property type="evidence" value="ECO:0007669"/>
    <property type="project" value="InterPro"/>
</dbReference>
<evidence type="ECO:0000256" key="3">
    <source>
        <dbReference type="ARBA" id="ARBA00010368"/>
    </source>
</evidence>
<feature type="binding site" evidence="9">
    <location>
        <position position="238"/>
    </location>
    <ligand>
        <name>Zn(2+)</name>
        <dbReference type="ChEBI" id="CHEBI:29105"/>
        <label>2</label>
    </ligand>
</feature>
<keyword evidence="5 9" id="KW-0479">Metal-binding</keyword>
<dbReference type="FunFam" id="3.20.20.140:FF:000174">
    <property type="entry name" value="Dihydropyrimidinase-related protein 2"/>
    <property type="match status" value="1"/>
</dbReference>
<keyword evidence="8 9" id="KW-0665">Pyrimidine biosynthesis</keyword>
<sequence length="452" mass="49687">MTVDLVVKNGKIVTSEEVFEGYIAVDEGKIVSIGSGAETPQADRVINASGLFVLPGIIDAHVHFREPGLEYKEDFRTGSMAAASGGVATVVDMPNVVPPTQDAQTFKLKLERALQKCLVDFAILGVVIPTNIDKIQEMAREGAIGYKIFMGETVGNLPSPDDWELILAFEEIAKTGLRVCVHAENRPITTHLVNELKKKGRTDPLAHLESRPAVSEEEAIMRAVVFTKPFRTKLHIVHVSSKNGVEAIKLAKSMGLPVTGETCPHYLLLDGVETMKKYGSMVKMNPPVRTLDHAEALWEGLKTGVLDMVATDHSPHSREEKFRDNIWDAIAGWPGVETMLPVMLNEVSRGRITLTEVVKYMSEGPAKVWGMYPQKGSLRIGADGDLTIVDMNRQHTIKAENLHSKSKLTPFDGWTVKGFPVYTIVGGRVVMENGEVYEDSGRGKLIKPLKNQ</sequence>
<proteinExistence type="inferred from homology"/>
<dbReference type="InterPro" id="IPR032466">
    <property type="entry name" value="Metal_Hydrolase"/>
</dbReference>
<feature type="binding site" evidence="9">
    <location>
        <position position="63"/>
    </location>
    <ligand>
        <name>Zn(2+)</name>
        <dbReference type="ChEBI" id="CHEBI:29105"/>
        <label>1</label>
    </ligand>
</feature>